<organism evidence="3 4">
    <name type="scientific">Stereocaulon virgatum</name>
    <dbReference type="NCBI Taxonomy" id="373712"/>
    <lineage>
        <taxon>Eukaryota</taxon>
        <taxon>Fungi</taxon>
        <taxon>Dikarya</taxon>
        <taxon>Ascomycota</taxon>
        <taxon>Pezizomycotina</taxon>
        <taxon>Lecanoromycetes</taxon>
        <taxon>OSLEUM clade</taxon>
        <taxon>Lecanoromycetidae</taxon>
        <taxon>Lecanorales</taxon>
        <taxon>Lecanorineae</taxon>
        <taxon>Stereocaulaceae</taxon>
        <taxon>Stereocaulon</taxon>
    </lineage>
</organism>
<dbReference type="InterPro" id="IPR005097">
    <property type="entry name" value="Sacchrp_dh_NADP-bd"/>
</dbReference>
<reference evidence="3 4" key="1">
    <citation type="submission" date="2024-09" db="EMBL/GenBank/DDBJ databases">
        <title>Rethinking Asexuality: The Enigmatic Case of Functional Sexual Genes in Lepraria (Stereocaulaceae).</title>
        <authorList>
            <person name="Doellman M."/>
            <person name="Sun Y."/>
            <person name="Barcenas-Pena A."/>
            <person name="Lumbsch H.T."/>
            <person name="Grewe F."/>
        </authorList>
    </citation>
    <scope>NUCLEOTIDE SEQUENCE [LARGE SCALE GENOMIC DNA]</scope>
    <source>
        <strain evidence="3 4">Mercado 3170</strain>
    </source>
</reference>
<dbReference type="EMBL" id="JBEFKJ010000003">
    <property type="protein sequence ID" value="KAL2047073.1"/>
    <property type="molecule type" value="Genomic_DNA"/>
</dbReference>
<dbReference type="SUPFAM" id="SSF51735">
    <property type="entry name" value="NAD(P)-binding Rossmann-fold domains"/>
    <property type="match status" value="1"/>
</dbReference>
<gene>
    <name evidence="3" type="ORF">N7G274_001092</name>
</gene>
<dbReference type="PANTHER" id="PTHR12286">
    <property type="entry name" value="SACCHAROPINE DEHYDROGENASE-LIKE OXIDOREDUCTASE"/>
    <property type="match status" value="1"/>
</dbReference>
<dbReference type="Proteomes" id="UP001590950">
    <property type="component" value="Unassembled WGS sequence"/>
</dbReference>
<comment type="caution">
    <text evidence="3">The sequence shown here is derived from an EMBL/GenBank/DDBJ whole genome shotgun (WGS) entry which is preliminary data.</text>
</comment>
<feature type="domain" description="Saccharopine dehydrogenase NADP binding" evidence="2">
    <location>
        <begin position="11"/>
        <end position="135"/>
    </location>
</feature>
<evidence type="ECO:0000313" key="3">
    <source>
        <dbReference type="EMBL" id="KAL2047073.1"/>
    </source>
</evidence>
<accession>A0ABR4APM7</accession>
<evidence type="ECO:0000256" key="1">
    <source>
        <dbReference type="ARBA" id="ARBA00038048"/>
    </source>
</evidence>
<comment type="similarity">
    <text evidence="1">Belongs to the saccharopine dehydrogenase family.</text>
</comment>
<keyword evidence="4" id="KW-1185">Reference proteome</keyword>
<name>A0ABR4APM7_9LECA</name>
<sequence length="416" mass="45074">MPSNEKQYELIVLGATGHTGKLCAEHIVTSLPTTLKWAVAGRSRSKLSSLAAELQILNADRVQPSIEVASLDLQDLDILTRKTKVLINIVGPYYLYSTPVVEACAKNGTHYLDVTGESPWVLEMIKKYHNTAKVNHAVIIPEIGIESAPSDLLAFALTQSIRKELSVGTREVVASMHQVHGTPSGGTAATALGILDHYSIKDVAKSAGTWASSPIPRIGEEDGPSLLSKIFGVRTIPGLGTVTSSISAGPNIATVQRSWGLLEGGKLYGPNFTFHEYMGVRNIAIGVVAHFALLFSSLAVTLPPVRWLAKKFFYAPGSGPTKEQSKREVLEYRAIATADENAPNPKRAFARLRWDGSLYYFTGVCLAEAAMVMLNDDELLQRLDGGILTPATLGQPFIDRMKNAGMIFEVEMMSDH</sequence>
<dbReference type="PANTHER" id="PTHR12286:SF5">
    <property type="entry name" value="SACCHAROPINE DEHYDROGENASE-LIKE OXIDOREDUCTASE"/>
    <property type="match status" value="1"/>
</dbReference>
<dbReference type="Gene3D" id="3.40.50.720">
    <property type="entry name" value="NAD(P)-binding Rossmann-like Domain"/>
    <property type="match status" value="1"/>
</dbReference>
<evidence type="ECO:0000313" key="4">
    <source>
        <dbReference type="Proteomes" id="UP001590950"/>
    </source>
</evidence>
<dbReference type="Pfam" id="PF03435">
    <property type="entry name" value="Sacchrp_dh_NADP"/>
    <property type="match status" value="1"/>
</dbReference>
<dbReference type="InterPro" id="IPR036291">
    <property type="entry name" value="NAD(P)-bd_dom_sf"/>
</dbReference>
<evidence type="ECO:0000259" key="2">
    <source>
        <dbReference type="Pfam" id="PF03435"/>
    </source>
</evidence>
<proteinExistence type="inferred from homology"/>
<dbReference type="InterPro" id="IPR051276">
    <property type="entry name" value="Saccharopine_DH-like_oxidrdct"/>
</dbReference>
<protein>
    <recommendedName>
        <fullName evidence="2">Saccharopine dehydrogenase NADP binding domain-containing protein</fullName>
    </recommendedName>
</protein>